<dbReference type="EMBL" id="CM016557">
    <property type="protein sequence ID" value="TKW08169.1"/>
    <property type="molecule type" value="Genomic_DNA"/>
</dbReference>
<evidence type="ECO:0000313" key="3">
    <source>
        <dbReference type="EMBL" id="TKW08168.1"/>
    </source>
</evidence>
<feature type="region of interest" description="Disordered" evidence="1">
    <location>
        <begin position="234"/>
        <end position="290"/>
    </location>
</feature>
<organism evidence="3 4">
    <name type="scientific">Setaria viridis</name>
    <name type="common">Green bristlegrass</name>
    <name type="synonym">Setaria italica subsp. viridis</name>
    <dbReference type="NCBI Taxonomy" id="4556"/>
    <lineage>
        <taxon>Eukaryota</taxon>
        <taxon>Viridiplantae</taxon>
        <taxon>Streptophyta</taxon>
        <taxon>Embryophyta</taxon>
        <taxon>Tracheophyta</taxon>
        <taxon>Spermatophyta</taxon>
        <taxon>Magnoliopsida</taxon>
        <taxon>Liliopsida</taxon>
        <taxon>Poales</taxon>
        <taxon>Poaceae</taxon>
        <taxon>PACMAD clade</taxon>
        <taxon>Panicoideae</taxon>
        <taxon>Panicodae</taxon>
        <taxon>Paniceae</taxon>
        <taxon>Cenchrinae</taxon>
        <taxon>Setaria</taxon>
    </lineage>
</organism>
<feature type="domain" description="At1g61320/AtMIF1 LRR" evidence="2">
    <location>
        <begin position="96"/>
        <end position="177"/>
    </location>
</feature>
<evidence type="ECO:0000256" key="1">
    <source>
        <dbReference type="SAM" id="MobiDB-lite"/>
    </source>
</evidence>
<dbReference type="AlphaFoldDB" id="A0A4U6TYF1"/>
<dbReference type="InterPro" id="IPR055357">
    <property type="entry name" value="LRR_At1g61320_AtMIF1"/>
</dbReference>
<keyword evidence="4" id="KW-1185">Reference proteome</keyword>
<dbReference type="EMBL" id="CM016557">
    <property type="protein sequence ID" value="TKW08165.1"/>
    <property type="molecule type" value="Genomic_DNA"/>
</dbReference>
<gene>
    <name evidence="3" type="ORF">SEVIR_6G011200v2</name>
</gene>
<evidence type="ECO:0000259" key="2">
    <source>
        <dbReference type="Pfam" id="PF23622"/>
    </source>
</evidence>
<name>A0A4U6TYF1_SETVI</name>
<dbReference type="EMBL" id="CM016557">
    <property type="protein sequence ID" value="TKW08168.1"/>
    <property type="molecule type" value="Genomic_DNA"/>
</dbReference>
<dbReference type="Proteomes" id="UP000298652">
    <property type="component" value="Chromosome 6"/>
</dbReference>
<dbReference type="Pfam" id="PF23622">
    <property type="entry name" value="LRR_At1g61320_AtMIF1"/>
    <property type="match status" value="1"/>
</dbReference>
<dbReference type="Gramene" id="TKW08165">
    <property type="protein sequence ID" value="TKW08165"/>
    <property type="gene ID" value="SEVIR_6G011200v2"/>
</dbReference>
<dbReference type="Gramene" id="TKW08169">
    <property type="protein sequence ID" value="TKW08169"/>
    <property type="gene ID" value="SEVIR_6G011200v2"/>
</dbReference>
<accession>A0A4U6TYF1</accession>
<dbReference type="Gramene" id="TKW08168">
    <property type="protein sequence ID" value="TKW08168"/>
    <property type="gene ID" value="SEVIR_6G011200v2"/>
</dbReference>
<evidence type="ECO:0000313" key="4">
    <source>
        <dbReference type="Proteomes" id="UP000298652"/>
    </source>
</evidence>
<proteinExistence type="predicted"/>
<reference evidence="3 4" key="1">
    <citation type="submission" date="2019-03" db="EMBL/GenBank/DDBJ databases">
        <title>WGS assembly of Setaria viridis.</title>
        <authorList>
            <person name="Huang P."/>
            <person name="Jenkins J."/>
            <person name="Grimwood J."/>
            <person name="Barry K."/>
            <person name="Healey A."/>
            <person name="Mamidi S."/>
            <person name="Sreedasyam A."/>
            <person name="Shu S."/>
            <person name="Feldman M."/>
            <person name="Wu J."/>
            <person name="Yu Y."/>
            <person name="Chen C."/>
            <person name="Johnson J."/>
            <person name="Rokhsar D."/>
            <person name="Baxter I."/>
            <person name="Schmutz J."/>
            <person name="Brutnell T."/>
            <person name="Kellogg E."/>
        </authorList>
    </citation>
    <scope>NUCLEOTIDE SEQUENCE [LARGE SCALE GENOMIC DNA]</scope>
    <source>
        <strain evidence="4">cv. A10</strain>
    </source>
</reference>
<protein>
    <recommendedName>
        <fullName evidence="2">At1g61320/AtMIF1 LRR domain-containing protein</fullName>
    </recommendedName>
</protein>
<sequence>MGSRSLIAIQTGGIYNYEGLLCETVGAGGDAIRRRCAATRQPPLASPPRASRVPLRLVRALPPPSPSSGPQRVPAVGRRSCLGSEALAAAIAVENELQVIQERMEHKSILGHSSDLRQIAEHQHRSLKSVKITGFSSAKKGPCASTLQLLWGCRIHASNASCQCLDQAMTQLQCSSHATFLKTLLCSYVDVLLIASEHSRSIQLCFEFGMFHGVLQQSHGGMVVLRSNCDVPSSTVAPPRPPVRPSRAAPGQPGHEEAPDAHVQATRVRGAGGGHPGCALLQEDGAGRRG</sequence>